<dbReference type="InterPro" id="IPR001567">
    <property type="entry name" value="Pept_M3A_M3B_dom"/>
</dbReference>
<keyword evidence="9" id="KW-1185">Reference proteome</keyword>
<keyword evidence="4 6" id="KW-0862">Zinc</keyword>
<evidence type="ECO:0000313" key="9">
    <source>
        <dbReference type="Proteomes" id="UP000541444"/>
    </source>
</evidence>
<evidence type="ECO:0000256" key="2">
    <source>
        <dbReference type="ARBA" id="ARBA00022723"/>
    </source>
</evidence>
<dbReference type="GO" id="GO:0004222">
    <property type="term" value="F:metalloendopeptidase activity"/>
    <property type="evidence" value="ECO:0007669"/>
    <property type="project" value="InterPro"/>
</dbReference>
<name>A0A7J7MDQ8_9MAGN</name>
<organism evidence="8 9">
    <name type="scientific">Kingdonia uniflora</name>
    <dbReference type="NCBI Taxonomy" id="39325"/>
    <lineage>
        <taxon>Eukaryota</taxon>
        <taxon>Viridiplantae</taxon>
        <taxon>Streptophyta</taxon>
        <taxon>Embryophyta</taxon>
        <taxon>Tracheophyta</taxon>
        <taxon>Spermatophyta</taxon>
        <taxon>Magnoliopsida</taxon>
        <taxon>Ranunculales</taxon>
        <taxon>Circaeasteraceae</taxon>
        <taxon>Kingdonia</taxon>
    </lineage>
</organism>
<keyword evidence="2 6" id="KW-0479">Metal-binding</keyword>
<comment type="caution">
    <text evidence="8">The sequence shown here is derived from an EMBL/GenBank/DDBJ whole genome shotgun (WGS) entry which is preliminary data.</text>
</comment>
<evidence type="ECO:0000259" key="7">
    <source>
        <dbReference type="Pfam" id="PF01432"/>
    </source>
</evidence>
<accession>A0A7J7MDQ8</accession>
<dbReference type="GO" id="GO:0046872">
    <property type="term" value="F:metal ion binding"/>
    <property type="evidence" value="ECO:0007669"/>
    <property type="project" value="UniProtKB-UniRule"/>
</dbReference>
<dbReference type="EMBL" id="JACGCM010001595">
    <property type="protein sequence ID" value="KAF6152904.1"/>
    <property type="molecule type" value="Genomic_DNA"/>
</dbReference>
<dbReference type="AlphaFoldDB" id="A0A7J7MDQ8"/>
<dbReference type="GO" id="GO:0006508">
    <property type="term" value="P:proteolysis"/>
    <property type="evidence" value="ECO:0007669"/>
    <property type="project" value="UniProtKB-KW"/>
</dbReference>
<dbReference type="Pfam" id="PF01432">
    <property type="entry name" value="Peptidase_M3"/>
    <property type="match status" value="2"/>
</dbReference>
<dbReference type="Gene3D" id="1.10.1370.40">
    <property type="match status" value="2"/>
</dbReference>
<evidence type="ECO:0000256" key="3">
    <source>
        <dbReference type="ARBA" id="ARBA00022801"/>
    </source>
</evidence>
<protein>
    <recommendedName>
        <fullName evidence="7">Peptidase M3A/M3B catalytic domain-containing protein</fullName>
    </recommendedName>
</protein>
<dbReference type="OrthoDB" id="17530at2759"/>
<feature type="domain" description="Peptidase M3A/M3B catalytic" evidence="7">
    <location>
        <begin position="111"/>
        <end position="160"/>
    </location>
</feature>
<dbReference type="GO" id="GO:0006518">
    <property type="term" value="P:peptide metabolic process"/>
    <property type="evidence" value="ECO:0007669"/>
    <property type="project" value="TreeGrafter"/>
</dbReference>
<comment type="cofactor">
    <cofactor evidence="6">
        <name>Zn(2+)</name>
        <dbReference type="ChEBI" id="CHEBI:29105"/>
    </cofactor>
    <text evidence="6">Binds 1 zinc ion.</text>
</comment>
<dbReference type="PANTHER" id="PTHR11804">
    <property type="entry name" value="PROTEASE M3 THIMET OLIGOPEPTIDASE-RELATED"/>
    <property type="match status" value="1"/>
</dbReference>
<dbReference type="PANTHER" id="PTHR11804:SF79">
    <property type="entry name" value="MITOCHONDRIAL INTERMEDIATE PEPTIDASE"/>
    <property type="match status" value="1"/>
</dbReference>
<feature type="domain" description="Peptidase M3A/M3B catalytic" evidence="7">
    <location>
        <begin position="57"/>
        <end position="107"/>
    </location>
</feature>
<comment type="similarity">
    <text evidence="6">Belongs to the peptidase M3 family.</text>
</comment>
<evidence type="ECO:0000256" key="1">
    <source>
        <dbReference type="ARBA" id="ARBA00022670"/>
    </source>
</evidence>
<evidence type="ECO:0000313" key="8">
    <source>
        <dbReference type="EMBL" id="KAF6152904.1"/>
    </source>
</evidence>
<keyword evidence="5 6" id="KW-0482">Metalloprotease</keyword>
<evidence type="ECO:0000256" key="4">
    <source>
        <dbReference type="ARBA" id="ARBA00022833"/>
    </source>
</evidence>
<dbReference type="SUPFAM" id="SSF55486">
    <property type="entry name" value="Metalloproteases ('zincins'), catalytic domain"/>
    <property type="match status" value="1"/>
</dbReference>
<proteinExistence type="inferred from homology"/>
<evidence type="ECO:0000256" key="6">
    <source>
        <dbReference type="RuleBase" id="RU003435"/>
    </source>
</evidence>
<keyword evidence="3 6" id="KW-0378">Hydrolase</keyword>
<keyword evidence="1 6" id="KW-0645">Protease</keyword>
<sequence>MLYLKEEDDKKIGDFERQIMGNRSFANFIVHPKLASSPDDANSFLLELNKIIRPKSDEAISYYFPLSQCIEGLKALVQSLFGATFYSITLVPGEAWHEDVLKMSLHHPEKIVALVCNFSAHFDSSTARLKHWEVETLLQEFGHVLHPLLSRTVMDVVAHTAF</sequence>
<dbReference type="Proteomes" id="UP000541444">
    <property type="component" value="Unassembled WGS sequence"/>
</dbReference>
<reference evidence="8 9" key="1">
    <citation type="journal article" date="2020" name="IScience">
        <title>Genome Sequencing of the Endangered Kingdonia uniflora (Circaeasteraceae, Ranunculales) Reveals Potential Mechanisms of Evolutionary Specialization.</title>
        <authorList>
            <person name="Sun Y."/>
            <person name="Deng T."/>
            <person name="Zhang A."/>
            <person name="Moore M.J."/>
            <person name="Landis J.B."/>
            <person name="Lin N."/>
            <person name="Zhang H."/>
            <person name="Zhang X."/>
            <person name="Huang J."/>
            <person name="Zhang X."/>
            <person name="Sun H."/>
            <person name="Wang H."/>
        </authorList>
    </citation>
    <scope>NUCLEOTIDE SEQUENCE [LARGE SCALE GENOMIC DNA]</scope>
    <source>
        <strain evidence="8">TB1705</strain>
        <tissue evidence="8">Leaf</tissue>
    </source>
</reference>
<dbReference type="InterPro" id="IPR045090">
    <property type="entry name" value="Pept_M3A_M3B"/>
</dbReference>
<gene>
    <name evidence="8" type="ORF">GIB67_033475</name>
</gene>
<evidence type="ECO:0000256" key="5">
    <source>
        <dbReference type="ARBA" id="ARBA00023049"/>
    </source>
</evidence>